<gene>
    <name evidence="7" type="ORF">Q8A70_25040</name>
</gene>
<comment type="caution">
    <text evidence="7">The sequence shown here is derived from an EMBL/GenBank/DDBJ whole genome shotgun (WGS) entry which is preliminary data.</text>
</comment>
<evidence type="ECO:0000256" key="5">
    <source>
        <dbReference type="ARBA" id="ARBA00023136"/>
    </source>
</evidence>
<evidence type="ECO:0000313" key="8">
    <source>
        <dbReference type="Proteomes" id="UP001230156"/>
    </source>
</evidence>
<keyword evidence="2" id="KW-1003">Cell membrane</keyword>
<evidence type="ECO:0000256" key="6">
    <source>
        <dbReference type="SAM" id="Phobius"/>
    </source>
</evidence>
<evidence type="ECO:0000256" key="3">
    <source>
        <dbReference type="ARBA" id="ARBA00022692"/>
    </source>
</evidence>
<proteinExistence type="predicted"/>
<dbReference type="Pfam" id="PF01810">
    <property type="entry name" value="LysE"/>
    <property type="match status" value="1"/>
</dbReference>
<feature type="transmembrane region" description="Helical" evidence="6">
    <location>
        <begin position="187"/>
        <end position="205"/>
    </location>
</feature>
<dbReference type="PANTHER" id="PTHR30086">
    <property type="entry name" value="ARGININE EXPORTER PROTEIN ARGO"/>
    <property type="match status" value="1"/>
</dbReference>
<dbReference type="InterPro" id="IPR001123">
    <property type="entry name" value="LeuE-type"/>
</dbReference>
<dbReference type="RefSeq" id="WP_379960882.1">
    <property type="nucleotide sequence ID" value="NZ_JAUYVI010000008.1"/>
</dbReference>
<organism evidence="7 8">
    <name type="scientific">Dongia sedimenti</name>
    <dbReference type="NCBI Taxonomy" id="3064282"/>
    <lineage>
        <taxon>Bacteria</taxon>
        <taxon>Pseudomonadati</taxon>
        <taxon>Pseudomonadota</taxon>
        <taxon>Alphaproteobacteria</taxon>
        <taxon>Rhodospirillales</taxon>
        <taxon>Dongiaceae</taxon>
        <taxon>Dongia</taxon>
    </lineage>
</organism>
<feature type="transmembrane region" description="Helical" evidence="6">
    <location>
        <begin position="146"/>
        <end position="175"/>
    </location>
</feature>
<keyword evidence="8" id="KW-1185">Reference proteome</keyword>
<reference evidence="8" key="1">
    <citation type="submission" date="2023-08" db="EMBL/GenBank/DDBJ databases">
        <title>Rhodospirillaceae gen. nov., a novel taxon isolated from the Yangtze River Yuezi River estuary sludge.</title>
        <authorList>
            <person name="Ruan L."/>
        </authorList>
    </citation>
    <scope>NUCLEOTIDE SEQUENCE [LARGE SCALE GENOMIC DNA]</scope>
    <source>
        <strain evidence="8">R-7</strain>
    </source>
</reference>
<keyword evidence="5 6" id="KW-0472">Membrane</keyword>
<evidence type="ECO:0000256" key="4">
    <source>
        <dbReference type="ARBA" id="ARBA00022989"/>
    </source>
</evidence>
<protein>
    <submittedName>
        <fullName evidence="7">LysE family translocator</fullName>
    </submittedName>
</protein>
<dbReference type="Proteomes" id="UP001230156">
    <property type="component" value="Unassembled WGS sequence"/>
</dbReference>
<dbReference type="PANTHER" id="PTHR30086:SF20">
    <property type="entry name" value="ARGININE EXPORTER PROTEIN ARGO-RELATED"/>
    <property type="match status" value="1"/>
</dbReference>
<evidence type="ECO:0000256" key="1">
    <source>
        <dbReference type="ARBA" id="ARBA00004651"/>
    </source>
</evidence>
<comment type="subcellular location">
    <subcellularLocation>
        <location evidence="1">Cell membrane</location>
        <topology evidence="1">Multi-pass membrane protein</topology>
    </subcellularLocation>
</comment>
<evidence type="ECO:0000313" key="7">
    <source>
        <dbReference type="EMBL" id="MDQ7250977.1"/>
    </source>
</evidence>
<keyword evidence="4 6" id="KW-1133">Transmembrane helix</keyword>
<name>A0ABU0YUW5_9PROT</name>
<accession>A0ABU0YUW5</accession>
<sequence>MPDFANLLPFLAAALALNLTPGADMTYVIARSATQGRSAGIAASFGVAAGSFGHSLLAAFGVAALVAQSEAAFVTIKVGGAVYLLYLAWKAIRASANAVALQELPPVSTSRVFAEGALTNLLNPKVALFILAFLPQFVDPARGSVVVQILVLGLIFNIGGTTVNCIVAVSAGAAAGMLRGSARFSRWLNRLTALVFVGLALRLAFAERR</sequence>
<feature type="transmembrane region" description="Helical" evidence="6">
    <location>
        <begin position="74"/>
        <end position="92"/>
    </location>
</feature>
<dbReference type="EMBL" id="JAUYVI010000008">
    <property type="protein sequence ID" value="MDQ7250977.1"/>
    <property type="molecule type" value="Genomic_DNA"/>
</dbReference>
<feature type="transmembrane region" description="Helical" evidence="6">
    <location>
        <begin position="38"/>
        <end position="67"/>
    </location>
</feature>
<keyword evidence="3 6" id="KW-0812">Transmembrane</keyword>
<evidence type="ECO:0000256" key="2">
    <source>
        <dbReference type="ARBA" id="ARBA00022475"/>
    </source>
</evidence>
<dbReference type="PIRSF" id="PIRSF006324">
    <property type="entry name" value="LeuE"/>
    <property type="match status" value="1"/>
</dbReference>